<evidence type="ECO:0000256" key="2">
    <source>
        <dbReference type="ARBA" id="ARBA00008643"/>
    </source>
</evidence>
<keyword evidence="11" id="KW-1185">Reference proteome</keyword>
<comment type="caution">
    <text evidence="10">The sequence shown here is derived from an EMBL/GenBank/DDBJ whole genome shotgun (WGS) entry which is preliminary data.</text>
</comment>
<reference evidence="10" key="2">
    <citation type="submission" date="2021-01" db="EMBL/GenBank/DDBJ databases">
        <authorList>
            <person name="Schikora-Tamarit M.A."/>
        </authorList>
    </citation>
    <scope>NUCLEOTIDE SEQUENCE</scope>
    <source>
        <strain evidence="10">CBS2887</strain>
    </source>
</reference>
<evidence type="ECO:0000256" key="6">
    <source>
        <dbReference type="ARBA" id="ARBA00022838"/>
    </source>
</evidence>
<keyword evidence="5" id="KW-0498">Mitosis</keyword>
<gene>
    <name evidence="10" type="ORF">WICPIJ_001617</name>
</gene>
<dbReference type="GO" id="GO:0000444">
    <property type="term" value="C:MIS12/MIND type complex"/>
    <property type="evidence" value="ECO:0007669"/>
    <property type="project" value="TreeGrafter"/>
</dbReference>
<accession>A0A9P8QDB0</accession>
<comment type="similarity">
    <text evidence="2">Belongs to the mis12 family.</text>
</comment>
<keyword evidence="8" id="KW-0131">Cell cycle</keyword>
<dbReference type="AlphaFoldDB" id="A0A9P8QDB0"/>
<evidence type="ECO:0000256" key="3">
    <source>
        <dbReference type="ARBA" id="ARBA00022454"/>
    </source>
</evidence>
<evidence type="ECO:0000256" key="9">
    <source>
        <dbReference type="ARBA" id="ARBA00023328"/>
    </source>
</evidence>
<dbReference type="Pfam" id="PF05859">
    <property type="entry name" value="Mis12"/>
    <property type="match status" value="1"/>
</dbReference>
<dbReference type="PANTHER" id="PTHR14527:SF2">
    <property type="entry name" value="PROTEIN MIS12 HOMOLOG"/>
    <property type="match status" value="1"/>
</dbReference>
<organism evidence="10 11">
    <name type="scientific">Wickerhamomyces pijperi</name>
    <name type="common">Yeast</name>
    <name type="synonym">Pichia pijperi</name>
    <dbReference type="NCBI Taxonomy" id="599730"/>
    <lineage>
        <taxon>Eukaryota</taxon>
        <taxon>Fungi</taxon>
        <taxon>Dikarya</taxon>
        <taxon>Ascomycota</taxon>
        <taxon>Saccharomycotina</taxon>
        <taxon>Saccharomycetes</taxon>
        <taxon>Phaffomycetales</taxon>
        <taxon>Wickerhamomycetaceae</taxon>
        <taxon>Wickerhamomyces</taxon>
    </lineage>
</organism>
<keyword evidence="3" id="KW-0158">Chromosome</keyword>
<evidence type="ECO:0000313" key="11">
    <source>
        <dbReference type="Proteomes" id="UP000774326"/>
    </source>
</evidence>
<reference evidence="10" key="1">
    <citation type="journal article" date="2021" name="Open Biol.">
        <title>Shared evolutionary footprints suggest mitochondrial oxidative damage underlies multiple complex I losses in fungi.</title>
        <authorList>
            <person name="Schikora-Tamarit M.A."/>
            <person name="Marcet-Houben M."/>
            <person name="Nosek J."/>
            <person name="Gabaldon T."/>
        </authorList>
    </citation>
    <scope>NUCLEOTIDE SEQUENCE</scope>
    <source>
        <strain evidence="10">CBS2887</strain>
    </source>
</reference>
<dbReference type="GO" id="GO:0051382">
    <property type="term" value="P:kinetochore assembly"/>
    <property type="evidence" value="ECO:0007669"/>
    <property type="project" value="TreeGrafter"/>
</dbReference>
<keyword evidence="9" id="KW-0137">Centromere</keyword>
<dbReference type="GO" id="GO:0000070">
    <property type="term" value="P:mitotic sister chromatid segregation"/>
    <property type="evidence" value="ECO:0007669"/>
    <property type="project" value="TreeGrafter"/>
</dbReference>
<sequence length="291" mass="33518">MSAPDQKTTEILTEHLEFPPMLLIDRIINAVNDVMYKCTESVENHLLSKVGNLTEDPQSEGKKADSEIELGTTKLETLLESSIDKNFDKFELYCLRNILTIPSDLSNSFKLKHHEGLTFEKDNISKSRTLDLEIKETYTEIQLQLYIKKVLITQLNKTKRLLKLLRLYRDSLTFLNQKTSSRETINTILKNLSPLNESLYYLLQQNIEFFGKIDTINQLLKTTQQDQAVTGISVFLKRDGYLKIESIKLMKLLGLVKDKGNVEQFFANLNDVDITTVDVRSKIHERIGQQS</sequence>
<keyword evidence="4" id="KW-0132">Cell division</keyword>
<evidence type="ECO:0000256" key="7">
    <source>
        <dbReference type="ARBA" id="ARBA00023054"/>
    </source>
</evidence>
<dbReference type="GO" id="GO:0005634">
    <property type="term" value="C:nucleus"/>
    <property type="evidence" value="ECO:0007669"/>
    <property type="project" value="InterPro"/>
</dbReference>
<evidence type="ECO:0008006" key="12">
    <source>
        <dbReference type="Google" id="ProtNLM"/>
    </source>
</evidence>
<dbReference type="GO" id="GO:0051301">
    <property type="term" value="P:cell division"/>
    <property type="evidence" value="ECO:0007669"/>
    <property type="project" value="UniProtKB-KW"/>
</dbReference>
<evidence type="ECO:0000256" key="4">
    <source>
        <dbReference type="ARBA" id="ARBA00022618"/>
    </source>
</evidence>
<evidence type="ECO:0000313" key="10">
    <source>
        <dbReference type="EMBL" id="KAH3687404.1"/>
    </source>
</evidence>
<evidence type="ECO:0000256" key="8">
    <source>
        <dbReference type="ARBA" id="ARBA00023306"/>
    </source>
</evidence>
<evidence type="ECO:0000256" key="5">
    <source>
        <dbReference type="ARBA" id="ARBA00022776"/>
    </source>
</evidence>
<name>A0A9P8QDB0_WICPI</name>
<dbReference type="PANTHER" id="PTHR14527">
    <property type="entry name" value="PROTEIN MIS12 HOMOLOG"/>
    <property type="match status" value="1"/>
</dbReference>
<evidence type="ECO:0000256" key="1">
    <source>
        <dbReference type="ARBA" id="ARBA00004629"/>
    </source>
</evidence>
<comment type="subcellular location">
    <subcellularLocation>
        <location evidence="1">Chromosome</location>
        <location evidence="1">Centromere</location>
        <location evidence="1">Kinetochore</location>
    </subcellularLocation>
</comment>
<dbReference type="OrthoDB" id="1884855at2759"/>
<dbReference type="InterPro" id="IPR008685">
    <property type="entry name" value="Centromere_Mis12"/>
</dbReference>
<proteinExistence type="inferred from homology"/>
<protein>
    <recommendedName>
        <fullName evidence="12">Kinetochore-associated protein MTW1</fullName>
    </recommendedName>
</protein>
<keyword evidence="7" id="KW-0175">Coiled coil</keyword>
<dbReference type="EMBL" id="JAEUBG010000855">
    <property type="protein sequence ID" value="KAH3687404.1"/>
    <property type="molecule type" value="Genomic_DNA"/>
</dbReference>
<dbReference type="Proteomes" id="UP000774326">
    <property type="component" value="Unassembled WGS sequence"/>
</dbReference>
<keyword evidence="6" id="KW-0995">Kinetochore</keyword>